<keyword evidence="3" id="KW-1185">Reference proteome</keyword>
<proteinExistence type="predicted"/>
<feature type="transmembrane region" description="Helical" evidence="1">
    <location>
        <begin position="47"/>
        <end position="68"/>
    </location>
</feature>
<evidence type="ECO:0000313" key="3">
    <source>
        <dbReference type="Proteomes" id="UP001063228"/>
    </source>
</evidence>
<dbReference type="Proteomes" id="UP001063228">
    <property type="component" value="Chromosome"/>
</dbReference>
<evidence type="ECO:0000256" key="1">
    <source>
        <dbReference type="SAM" id="Phobius"/>
    </source>
</evidence>
<keyword evidence="1" id="KW-1133">Transmembrane helix</keyword>
<accession>A0ABY6F8Q8</accession>
<evidence type="ECO:0008006" key="4">
    <source>
        <dbReference type="Google" id="ProtNLM"/>
    </source>
</evidence>
<dbReference type="RefSeq" id="WP_263267320.1">
    <property type="nucleotide sequence ID" value="NZ_CP081201.1"/>
</dbReference>
<organism evidence="2 3">
    <name type="scientific">Pseudomonas phytophila</name>
    <dbReference type="NCBI Taxonomy" id="2867264"/>
    <lineage>
        <taxon>Bacteria</taxon>
        <taxon>Pseudomonadati</taxon>
        <taxon>Pseudomonadota</taxon>
        <taxon>Gammaproteobacteria</taxon>
        <taxon>Pseudomonadales</taxon>
        <taxon>Pseudomonadaceae</taxon>
        <taxon>Pseudomonas</taxon>
    </lineage>
</organism>
<name>A0ABY6F8Q8_9PSED</name>
<dbReference type="EMBL" id="CP081201">
    <property type="protein sequence ID" value="UXZ94271.1"/>
    <property type="molecule type" value="Genomic_DNA"/>
</dbReference>
<protein>
    <recommendedName>
        <fullName evidence="4">Phage abortive infection protein</fullName>
    </recommendedName>
</protein>
<keyword evidence="1" id="KW-0472">Membrane</keyword>
<keyword evidence="1" id="KW-0812">Transmembrane</keyword>
<sequence length="297" mass="34174">MNLTKITITVGIGVLLIFGSYGSLVLYKTWPITEYSIAKAGTFGDSFGVVTYLFSGLAFAGIILTILLQRKELTESREIFRIQRFEGSFYRLLELCRRNLEDVRVIDFEGKTHEGIGALYYYSKKFTDSMKRHSSFLQVDHGRVVYEYHLFVEIQKHIVRQARYLGTLQNILELIERDLPTDQERKPYWDIVSSQITFGEARYIFYCCLVSREDDQLRPLMERSGLTVRLISGSNISSTLRESYKRAHGVEFIKSPVKLVLPYSIKKLKEHTKLAKASLRAASNAKATKKDEPARTQ</sequence>
<feature type="transmembrane region" description="Helical" evidence="1">
    <location>
        <begin position="7"/>
        <end position="27"/>
    </location>
</feature>
<evidence type="ECO:0000313" key="2">
    <source>
        <dbReference type="EMBL" id="UXZ94271.1"/>
    </source>
</evidence>
<gene>
    <name evidence="2" type="ORF">K3169_18065</name>
</gene>
<reference evidence="2" key="1">
    <citation type="submission" date="2021-08" db="EMBL/GenBank/DDBJ databases">
        <title>Complete genome sequence of Pseudomonas phytophila.</title>
        <authorList>
            <person name="Weir B.S."/>
            <person name="Templeton M.D."/>
            <person name="Arshed S."/>
            <person name="Andersen M.T."/>
            <person name="Jayaraman J."/>
        </authorList>
    </citation>
    <scope>NUCLEOTIDE SEQUENCE</scope>
    <source>
        <strain evidence="2">ICMP 23753</strain>
    </source>
</reference>